<gene>
    <name evidence="1" type="ORF">A2988_03620</name>
</gene>
<proteinExistence type="predicted"/>
<sequence>MRIGLIAYSFALRETEPNPCDVRLAQAVERIVKEEVEKGNEVIVIAQWEVALALSIEPALVVREHRQKGAYLDSEEVTSQAIPIFEGYRITEVIPVANPFLHLFKCRKLVRSAGLTPLRRRIGWIGFDKDSLQWYTRGPAHLLVYTALQVSVGYRGKHIDVDRNNKLAR</sequence>
<dbReference type="STRING" id="1797298.A2988_03620"/>
<dbReference type="EMBL" id="MEYS01000001">
    <property type="protein sequence ID" value="OGD34569.1"/>
    <property type="molecule type" value="Genomic_DNA"/>
</dbReference>
<organism evidence="1 2">
    <name type="scientific">Candidatus Azambacteria bacterium RIFCSPLOWO2_01_FULL_46_25</name>
    <dbReference type="NCBI Taxonomy" id="1797298"/>
    <lineage>
        <taxon>Bacteria</taxon>
        <taxon>Candidatus Azamiibacteriota</taxon>
    </lineage>
</organism>
<dbReference type="AlphaFoldDB" id="A0A1F5BVE0"/>
<accession>A0A1F5BVE0</accession>
<protein>
    <submittedName>
        <fullName evidence="1">Uncharacterized protein</fullName>
    </submittedName>
</protein>
<comment type="caution">
    <text evidence="1">The sequence shown here is derived from an EMBL/GenBank/DDBJ whole genome shotgun (WGS) entry which is preliminary data.</text>
</comment>
<evidence type="ECO:0000313" key="2">
    <source>
        <dbReference type="Proteomes" id="UP000176650"/>
    </source>
</evidence>
<dbReference type="Proteomes" id="UP000176650">
    <property type="component" value="Unassembled WGS sequence"/>
</dbReference>
<evidence type="ECO:0000313" key="1">
    <source>
        <dbReference type="EMBL" id="OGD34569.1"/>
    </source>
</evidence>
<name>A0A1F5BVE0_9BACT</name>
<reference evidence="1 2" key="1">
    <citation type="journal article" date="2016" name="Nat. Commun.">
        <title>Thousands of microbial genomes shed light on interconnected biogeochemical processes in an aquifer system.</title>
        <authorList>
            <person name="Anantharaman K."/>
            <person name="Brown C.T."/>
            <person name="Hug L.A."/>
            <person name="Sharon I."/>
            <person name="Castelle C.J."/>
            <person name="Probst A.J."/>
            <person name="Thomas B.C."/>
            <person name="Singh A."/>
            <person name="Wilkins M.J."/>
            <person name="Karaoz U."/>
            <person name="Brodie E.L."/>
            <person name="Williams K.H."/>
            <person name="Hubbard S.S."/>
            <person name="Banfield J.F."/>
        </authorList>
    </citation>
    <scope>NUCLEOTIDE SEQUENCE [LARGE SCALE GENOMIC DNA]</scope>
</reference>